<organism evidence="4 5">
    <name type="scientific">Caryophanon tenue</name>
    <dbReference type="NCBI Taxonomy" id="33978"/>
    <lineage>
        <taxon>Bacteria</taxon>
        <taxon>Bacillati</taxon>
        <taxon>Bacillota</taxon>
        <taxon>Bacilli</taxon>
        <taxon>Bacillales</taxon>
        <taxon>Caryophanaceae</taxon>
        <taxon>Caryophanon</taxon>
    </lineage>
</organism>
<dbReference type="GO" id="GO:0004553">
    <property type="term" value="F:hydrolase activity, hydrolyzing O-glycosyl compounds"/>
    <property type="evidence" value="ECO:0007669"/>
    <property type="project" value="InterPro"/>
</dbReference>
<dbReference type="InterPro" id="IPR018392">
    <property type="entry name" value="LysM"/>
</dbReference>
<evidence type="ECO:0000313" key="5">
    <source>
        <dbReference type="Proteomes" id="UP000093199"/>
    </source>
</evidence>
<reference evidence="4 5" key="1">
    <citation type="submission" date="2016-07" db="EMBL/GenBank/DDBJ databases">
        <title>Caryophanon tenue genome sequencing.</title>
        <authorList>
            <person name="Verma A."/>
            <person name="Pal Y."/>
            <person name="Krishnamurthi S."/>
        </authorList>
    </citation>
    <scope>NUCLEOTIDE SEQUENCE [LARGE SCALE GENOMIC DNA]</scope>
    <source>
        <strain evidence="4 5">DSM 14152</strain>
    </source>
</reference>
<dbReference type="EMBL" id="MASJ01000005">
    <property type="protein sequence ID" value="OCS87121.1"/>
    <property type="molecule type" value="Genomic_DNA"/>
</dbReference>
<dbReference type="PROSITE" id="PS51782">
    <property type="entry name" value="LYSM"/>
    <property type="match status" value="1"/>
</dbReference>
<dbReference type="GO" id="GO:0019867">
    <property type="term" value="C:outer membrane"/>
    <property type="evidence" value="ECO:0007669"/>
    <property type="project" value="InterPro"/>
</dbReference>
<dbReference type="CDD" id="cd22786">
    <property type="entry name" value="DPBB_YuiC-like"/>
    <property type="match status" value="1"/>
</dbReference>
<keyword evidence="5" id="KW-1185">Reference proteome</keyword>
<sequence length="189" mass="19944">MKKIIAFLGATFLAFAIFAGPTEAATYTVAKGDSLFKIAQKHGMTVAKLKTTNNLKSNTIQVGQKLTVPTAKVVTTKKAATSTPSNKAAATKSYKTIKVSATAYTAYCSGCSGITATGINLKKNPNKKVIAVDPRVIPLGSKVWVEGYGEAIAGDTGGAIKGNKIDVFLPTTKKALNWGRRTVTVKVYR</sequence>
<dbReference type="Pfam" id="PF01476">
    <property type="entry name" value="LysM"/>
    <property type="match status" value="1"/>
</dbReference>
<dbReference type="InterPro" id="IPR010611">
    <property type="entry name" value="3D_dom"/>
</dbReference>
<dbReference type="STRING" id="33978.A6M13_11465"/>
<dbReference type="OrthoDB" id="9798935at2"/>
<feature type="chain" id="PRO_5008649128" description="LysM domain-containing protein" evidence="2">
    <location>
        <begin position="25"/>
        <end position="189"/>
    </location>
</feature>
<name>A0A1C0YJ12_9BACL</name>
<dbReference type="PANTHER" id="PTHR39160:SF6">
    <property type="entry name" value="CELL WALL-BINDING PROTEIN YOCH"/>
    <property type="match status" value="1"/>
</dbReference>
<dbReference type="Gene3D" id="3.10.350.10">
    <property type="entry name" value="LysM domain"/>
    <property type="match status" value="1"/>
</dbReference>
<dbReference type="CDD" id="cd00118">
    <property type="entry name" value="LysM"/>
    <property type="match status" value="1"/>
</dbReference>
<dbReference type="InterPro" id="IPR036908">
    <property type="entry name" value="RlpA-like_sf"/>
</dbReference>
<dbReference type="Proteomes" id="UP000093199">
    <property type="component" value="Unassembled WGS sequence"/>
</dbReference>
<evidence type="ECO:0000256" key="1">
    <source>
        <dbReference type="ARBA" id="ARBA00022729"/>
    </source>
</evidence>
<evidence type="ECO:0000313" key="4">
    <source>
        <dbReference type="EMBL" id="OCS87121.1"/>
    </source>
</evidence>
<gene>
    <name evidence="4" type="ORF">A6M13_11465</name>
</gene>
<keyword evidence="1 2" id="KW-0732">Signal</keyword>
<dbReference type="SMART" id="SM00257">
    <property type="entry name" value="LysM"/>
    <property type="match status" value="1"/>
</dbReference>
<feature type="signal peptide" evidence="2">
    <location>
        <begin position="1"/>
        <end position="24"/>
    </location>
</feature>
<dbReference type="AlphaFoldDB" id="A0A1C0YJ12"/>
<dbReference type="SUPFAM" id="SSF54106">
    <property type="entry name" value="LysM domain"/>
    <property type="match status" value="1"/>
</dbReference>
<dbReference type="InterPro" id="IPR036779">
    <property type="entry name" value="LysM_dom_sf"/>
</dbReference>
<feature type="domain" description="LysM" evidence="3">
    <location>
        <begin position="25"/>
        <end position="68"/>
    </location>
</feature>
<evidence type="ECO:0000256" key="2">
    <source>
        <dbReference type="SAM" id="SignalP"/>
    </source>
</evidence>
<proteinExistence type="predicted"/>
<comment type="caution">
    <text evidence="4">The sequence shown here is derived from an EMBL/GenBank/DDBJ whole genome shotgun (WGS) entry which is preliminary data.</text>
</comment>
<accession>A0A1C0YJ12</accession>
<protein>
    <recommendedName>
        <fullName evidence="3">LysM domain-containing protein</fullName>
    </recommendedName>
</protein>
<dbReference type="PANTHER" id="PTHR39160">
    <property type="entry name" value="CELL WALL-BINDING PROTEIN YOCH"/>
    <property type="match status" value="1"/>
</dbReference>
<evidence type="ECO:0000259" key="3">
    <source>
        <dbReference type="PROSITE" id="PS51782"/>
    </source>
</evidence>
<dbReference type="InterPro" id="IPR051933">
    <property type="entry name" value="Resuscitation_pf_RpfB"/>
</dbReference>
<dbReference type="Pfam" id="PF06725">
    <property type="entry name" value="3D"/>
    <property type="match status" value="1"/>
</dbReference>
<dbReference type="SUPFAM" id="SSF50685">
    <property type="entry name" value="Barwin-like endoglucanases"/>
    <property type="match status" value="1"/>
</dbReference>
<dbReference type="GO" id="GO:0009254">
    <property type="term" value="P:peptidoglycan turnover"/>
    <property type="evidence" value="ECO:0007669"/>
    <property type="project" value="InterPro"/>
</dbReference>
<dbReference type="Gene3D" id="2.40.40.10">
    <property type="entry name" value="RlpA-like domain"/>
    <property type="match status" value="1"/>
</dbReference>